<organism evidence="5 6">
    <name type="scientific">Christiangramia flava JLT2011</name>
    <dbReference type="NCBI Taxonomy" id="1229726"/>
    <lineage>
        <taxon>Bacteria</taxon>
        <taxon>Pseudomonadati</taxon>
        <taxon>Bacteroidota</taxon>
        <taxon>Flavobacteriia</taxon>
        <taxon>Flavobacteriales</taxon>
        <taxon>Flavobacteriaceae</taxon>
        <taxon>Christiangramia</taxon>
    </lineage>
</organism>
<dbReference type="GO" id="GO:0009166">
    <property type="term" value="P:nucleotide catabolic process"/>
    <property type="evidence" value="ECO:0007669"/>
    <property type="project" value="InterPro"/>
</dbReference>
<dbReference type="Pfam" id="PF02872">
    <property type="entry name" value="5_nucleotid_C"/>
    <property type="match status" value="1"/>
</dbReference>
<dbReference type="PANTHER" id="PTHR11575:SF24">
    <property type="entry name" value="5'-NUCLEOTIDASE"/>
    <property type="match status" value="1"/>
</dbReference>
<keyword evidence="6" id="KW-1185">Reference proteome</keyword>
<evidence type="ECO:0000259" key="3">
    <source>
        <dbReference type="Pfam" id="PF00149"/>
    </source>
</evidence>
<feature type="domain" description="Calcineurin-like phosphoesterase" evidence="3">
    <location>
        <begin position="4"/>
        <end position="216"/>
    </location>
</feature>
<accession>A0A1L7IA91</accession>
<proteinExistence type="inferred from homology"/>
<dbReference type="PRINTS" id="PR01607">
    <property type="entry name" value="APYRASEFAMLY"/>
</dbReference>
<dbReference type="InterPro" id="IPR029052">
    <property type="entry name" value="Metallo-depent_PP-like"/>
</dbReference>
<feature type="domain" description="5'-Nucleotidase C-terminal" evidence="4">
    <location>
        <begin position="291"/>
        <end position="427"/>
    </location>
</feature>
<dbReference type="GO" id="GO:0030288">
    <property type="term" value="C:outer membrane-bounded periplasmic space"/>
    <property type="evidence" value="ECO:0007669"/>
    <property type="project" value="TreeGrafter"/>
</dbReference>
<dbReference type="OrthoDB" id="9775118at2"/>
<gene>
    <name evidence="5" type="ORF">GRFL_3389</name>
</gene>
<dbReference type="KEGG" id="gfl:GRFL_3389"/>
<dbReference type="EMBL" id="CP016359">
    <property type="protein sequence ID" value="APU70113.1"/>
    <property type="molecule type" value="Genomic_DNA"/>
</dbReference>
<dbReference type="STRING" id="1229726.GRFL_3389"/>
<comment type="similarity">
    <text evidence="2">Belongs to the 5'-nucleotidase family.</text>
</comment>
<keyword evidence="1" id="KW-0732">Signal</keyword>
<dbReference type="InterPro" id="IPR041829">
    <property type="entry name" value="SoxB_N"/>
</dbReference>
<reference evidence="5 6" key="1">
    <citation type="submission" date="2016-07" db="EMBL/GenBank/DDBJ databases">
        <title>Multi-omics approach to identify versatile polysaccharide utilization systems of a marine flavobacterium Gramella flava.</title>
        <authorList>
            <person name="Tang K."/>
        </authorList>
    </citation>
    <scope>NUCLEOTIDE SEQUENCE [LARGE SCALE GENOMIC DNA]</scope>
    <source>
        <strain evidence="5 6">JLT2011</strain>
    </source>
</reference>
<dbReference type="InterPro" id="IPR004843">
    <property type="entry name" value="Calcineurin-like_PHP"/>
</dbReference>
<name>A0A1L7IA91_9FLAO</name>
<dbReference type="Proteomes" id="UP000186230">
    <property type="component" value="Chromosome"/>
</dbReference>
<dbReference type="PANTHER" id="PTHR11575">
    <property type="entry name" value="5'-NUCLEOTIDASE-RELATED"/>
    <property type="match status" value="1"/>
</dbReference>
<keyword evidence="2 5" id="KW-0378">Hydrolase</keyword>
<dbReference type="Pfam" id="PF00149">
    <property type="entry name" value="Metallophos"/>
    <property type="match status" value="1"/>
</dbReference>
<dbReference type="InterPro" id="IPR036907">
    <property type="entry name" value="5'-Nucleotdase_C_sf"/>
</dbReference>
<protein>
    <submittedName>
        <fullName evidence="5">5'-nucleotidase</fullName>
        <ecNumber evidence="5">3.1.3.5</ecNumber>
    </submittedName>
</protein>
<dbReference type="GO" id="GO:0000166">
    <property type="term" value="F:nucleotide binding"/>
    <property type="evidence" value="ECO:0007669"/>
    <property type="project" value="UniProtKB-KW"/>
</dbReference>
<evidence type="ECO:0000313" key="6">
    <source>
        <dbReference type="Proteomes" id="UP000186230"/>
    </source>
</evidence>
<dbReference type="Gene3D" id="3.90.780.10">
    <property type="entry name" value="5'-Nucleotidase, C-terminal domain"/>
    <property type="match status" value="1"/>
</dbReference>
<evidence type="ECO:0000256" key="1">
    <source>
        <dbReference type="ARBA" id="ARBA00022729"/>
    </source>
</evidence>
<dbReference type="InterPro" id="IPR008334">
    <property type="entry name" value="5'-Nucleotdase_C"/>
</dbReference>
<dbReference type="Gene3D" id="3.60.21.10">
    <property type="match status" value="1"/>
</dbReference>
<dbReference type="SUPFAM" id="SSF56300">
    <property type="entry name" value="Metallo-dependent phosphatases"/>
    <property type="match status" value="1"/>
</dbReference>
<evidence type="ECO:0000313" key="5">
    <source>
        <dbReference type="EMBL" id="APU70113.1"/>
    </source>
</evidence>
<dbReference type="GO" id="GO:0008253">
    <property type="term" value="F:5'-nucleotidase activity"/>
    <property type="evidence" value="ECO:0007669"/>
    <property type="project" value="UniProtKB-EC"/>
</dbReference>
<dbReference type="InterPro" id="IPR006179">
    <property type="entry name" value="5_nucleotidase/apyrase"/>
</dbReference>
<dbReference type="CDD" id="cd07411">
    <property type="entry name" value="MPP_SoxB_N"/>
    <property type="match status" value="1"/>
</dbReference>
<keyword evidence="2" id="KW-0547">Nucleotide-binding</keyword>
<dbReference type="SUPFAM" id="SSF55816">
    <property type="entry name" value="5'-nucleotidase (syn. UDP-sugar hydrolase), C-terminal domain"/>
    <property type="match status" value="1"/>
</dbReference>
<dbReference type="RefSeq" id="WP_083645679.1">
    <property type="nucleotide sequence ID" value="NZ_AMRU01000004.1"/>
</dbReference>
<dbReference type="EC" id="3.1.3.5" evidence="5"/>
<evidence type="ECO:0000259" key="4">
    <source>
        <dbReference type="Pfam" id="PF02872"/>
    </source>
</evidence>
<dbReference type="AlphaFoldDB" id="A0A1L7IA91"/>
<evidence type="ECO:0000256" key="2">
    <source>
        <dbReference type="RuleBase" id="RU362119"/>
    </source>
</evidence>
<sequence length="475" mass="53134">MKLNVLFINDVHGYIAPHPELFYNETGEVVETAGGYAHIAGFAEQIRKRNPNTLFFDGGDTLHGTKPVVDSEGKALVPILNALKLDALVGHWDFAYGPDRLKELNTQLEFPVLGCNIYSEDGSNFLQPTAMYEKAGLKIGVIGISAMIVDKVMPEKMSKGLKFTSGLDEVSEYVKNLKARGSDIIILLSHNGFPQDVELLKKVEGIDICLSAHTHNRIYKPIEINGTRIVQCGCHGAFIGNFILEIEDKKIKAYDYELVKVDASLPKNTKVDTMVQNLLKPYQEIRELAIGSTTETLHRYNTINSTLDELLLRSIANSTATEIVFSNGWRYGAPIPKGNITENDLYNIAPMNPPVSTVELTGAEIKEMLEENLERTFCCDPIGQMGGYVKRCLGLQVNFRIENPKGHRIQEIYFKSDHINFDKIYKVGFVTTQGVARKYGKNRKRHEQTAVAAMKEYLKKNPVFTPSKVGSFRLV</sequence>